<reference evidence="2" key="1">
    <citation type="journal article" date="2022" name="Mol. Ecol. Resour.">
        <title>The genomes of chicory, endive, great burdock and yacon provide insights into Asteraceae palaeo-polyploidization history and plant inulin production.</title>
        <authorList>
            <person name="Fan W."/>
            <person name="Wang S."/>
            <person name="Wang H."/>
            <person name="Wang A."/>
            <person name="Jiang F."/>
            <person name="Liu H."/>
            <person name="Zhao H."/>
            <person name="Xu D."/>
            <person name="Zhang Y."/>
        </authorList>
    </citation>
    <scope>NUCLEOTIDE SEQUENCE [LARGE SCALE GENOMIC DNA]</scope>
    <source>
        <strain evidence="2">cv. Niubang</strain>
    </source>
</reference>
<accession>A0ACB9DR17</accession>
<comment type="caution">
    <text evidence="1">The sequence shown here is derived from an EMBL/GenBank/DDBJ whole genome shotgun (WGS) entry which is preliminary data.</text>
</comment>
<sequence length="170" mass="19006">MDMHEAIDESDDTLSLSDLQIYSDPSSSSNQEQEDHENSFPSFRFKIITNSRSSPPPQNILVFGNSISVPDENDPIPYRNPHKPSTMKTLPVANLAPIVLIPRRRRWLLMFGLGGSRARIMELSDLRSRQARGTPRRITPVNGGGEESTTAHRRSGNWLGKLFGPCIPIV</sequence>
<name>A0ACB9DR17_ARCLA</name>
<organism evidence="1 2">
    <name type="scientific">Arctium lappa</name>
    <name type="common">Greater burdock</name>
    <name type="synonym">Lappa major</name>
    <dbReference type="NCBI Taxonomy" id="4217"/>
    <lineage>
        <taxon>Eukaryota</taxon>
        <taxon>Viridiplantae</taxon>
        <taxon>Streptophyta</taxon>
        <taxon>Embryophyta</taxon>
        <taxon>Tracheophyta</taxon>
        <taxon>Spermatophyta</taxon>
        <taxon>Magnoliopsida</taxon>
        <taxon>eudicotyledons</taxon>
        <taxon>Gunneridae</taxon>
        <taxon>Pentapetalae</taxon>
        <taxon>asterids</taxon>
        <taxon>campanulids</taxon>
        <taxon>Asterales</taxon>
        <taxon>Asteraceae</taxon>
        <taxon>Carduoideae</taxon>
        <taxon>Cardueae</taxon>
        <taxon>Arctiinae</taxon>
        <taxon>Arctium</taxon>
    </lineage>
</organism>
<evidence type="ECO:0000313" key="1">
    <source>
        <dbReference type="EMBL" id="KAI3748646.1"/>
    </source>
</evidence>
<evidence type="ECO:0000313" key="2">
    <source>
        <dbReference type="Proteomes" id="UP001055879"/>
    </source>
</evidence>
<proteinExistence type="predicted"/>
<dbReference type="Proteomes" id="UP001055879">
    <property type="component" value="Linkage Group LG03"/>
</dbReference>
<dbReference type="EMBL" id="CM042049">
    <property type="protein sequence ID" value="KAI3748646.1"/>
    <property type="molecule type" value="Genomic_DNA"/>
</dbReference>
<gene>
    <name evidence="1" type="ORF">L6452_11885</name>
</gene>
<keyword evidence="2" id="KW-1185">Reference proteome</keyword>
<protein>
    <submittedName>
        <fullName evidence="1">Uncharacterized protein</fullName>
    </submittedName>
</protein>
<reference evidence="1 2" key="2">
    <citation type="journal article" date="2022" name="Mol. Ecol. Resour.">
        <title>The genomes of chicory, endive, great burdock and yacon provide insights into Asteraceae paleo-polyploidization history and plant inulin production.</title>
        <authorList>
            <person name="Fan W."/>
            <person name="Wang S."/>
            <person name="Wang H."/>
            <person name="Wang A."/>
            <person name="Jiang F."/>
            <person name="Liu H."/>
            <person name="Zhao H."/>
            <person name="Xu D."/>
            <person name="Zhang Y."/>
        </authorList>
    </citation>
    <scope>NUCLEOTIDE SEQUENCE [LARGE SCALE GENOMIC DNA]</scope>
    <source>
        <strain evidence="2">cv. Niubang</strain>
    </source>
</reference>